<dbReference type="InterPro" id="IPR052709">
    <property type="entry name" value="Transposase-MT_Hybrid"/>
</dbReference>
<dbReference type="EMBL" id="BGZK01000508">
    <property type="protein sequence ID" value="GBP47718.1"/>
    <property type="molecule type" value="Genomic_DNA"/>
</dbReference>
<dbReference type="Gene3D" id="3.80.10.10">
    <property type="entry name" value="Ribonuclease Inhibitor"/>
    <property type="match status" value="1"/>
</dbReference>
<evidence type="ECO:0000313" key="2">
    <source>
        <dbReference type="Proteomes" id="UP000299102"/>
    </source>
</evidence>
<dbReference type="AlphaFoldDB" id="A0A4C1W8N1"/>
<accession>A0A4C1W8N1</accession>
<reference evidence="1 2" key="1">
    <citation type="journal article" date="2019" name="Commun. Biol.">
        <title>The bagworm genome reveals a unique fibroin gene that provides high tensile strength.</title>
        <authorList>
            <person name="Kono N."/>
            <person name="Nakamura H."/>
            <person name="Ohtoshi R."/>
            <person name="Tomita M."/>
            <person name="Numata K."/>
            <person name="Arakawa K."/>
        </authorList>
    </citation>
    <scope>NUCLEOTIDE SEQUENCE [LARGE SCALE GENOMIC DNA]</scope>
</reference>
<name>A0A4C1W8N1_EUMVA</name>
<dbReference type="PANTHER" id="PTHR46060">
    <property type="entry name" value="MARINER MOS1 TRANSPOSASE-LIKE PROTEIN"/>
    <property type="match status" value="1"/>
</dbReference>
<gene>
    <name evidence="1" type="ORF">EVAR_14249_1</name>
</gene>
<dbReference type="OrthoDB" id="6343311at2759"/>
<protein>
    <recommendedName>
        <fullName evidence="3">Mos1 transposase HTH domain-containing protein</fullName>
    </recommendedName>
</protein>
<dbReference type="PANTHER" id="PTHR46060:SF1">
    <property type="entry name" value="MARINER MOS1 TRANSPOSASE-LIKE PROTEIN"/>
    <property type="match status" value="1"/>
</dbReference>
<sequence length="263" mass="29353">MRVTLGAATAARKLCEIEGKDTGNERTAQRRFNRFNSADLALIDHFRIGRLPVWLIEATKEAVENQQNKWDCSDGGLDWLAMEPGNGTARRRIVDYGKLMCNQQLYRGKPLHKVMDIIRTVHTTCPAPCECAMTHVVSDSAGVIIPLITVDCAGHRLPAPPATLPPSTTTLRLESNKLSRGLLGLQNAFGDEAQYNTTINNWFAEFKRGHVNLSDEFRDDRLSTAVNNKNIDAVRRMIQTDSHVIYHEIQASLVLAADPTQFD</sequence>
<evidence type="ECO:0008006" key="3">
    <source>
        <dbReference type="Google" id="ProtNLM"/>
    </source>
</evidence>
<dbReference type="InterPro" id="IPR032675">
    <property type="entry name" value="LRR_dom_sf"/>
</dbReference>
<dbReference type="Proteomes" id="UP000299102">
    <property type="component" value="Unassembled WGS sequence"/>
</dbReference>
<dbReference type="STRING" id="151549.A0A4C1W8N1"/>
<evidence type="ECO:0000313" key="1">
    <source>
        <dbReference type="EMBL" id="GBP47718.1"/>
    </source>
</evidence>
<proteinExistence type="predicted"/>
<organism evidence="1 2">
    <name type="scientific">Eumeta variegata</name>
    <name type="common">Bagworm moth</name>
    <name type="synonym">Eumeta japonica</name>
    <dbReference type="NCBI Taxonomy" id="151549"/>
    <lineage>
        <taxon>Eukaryota</taxon>
        <taxon>Metazoa</taxon>
        <taxon>Ecdysozoa</taxon>
        <taxon>Arthropoda</taxon>
        <taxon>Hexapoda</taxon>
        <taxon>Insecta</taxon>
        <taxon>Pterygota</taxon>
        <taxon>Neoptera</taxon>
        <taxon>Endopterygota</taxon>
        <taxon>Lepidoptera</taxon>
        <taxon>Glossata</taxon>
        <taxon>Ditrysia</taxon>
        <taxon>Tineoidea</taxon>
        <taxon>Psychidae</taxon>
        <taxon>Oiketicinae</taxon>
        <taxon>Eumeta</taxon>
    </lineage>
</organism>
<keyword evidence="2" id="KW-1185">Reference proteome</keyword>
<comment type="caution">
    <text evidence="1">The sequence shown here is derived from an EMBL/GenBank/DDBJ whole genome shotgun (WGS) entry which is preliminary data.</text>
</comment>